<dbReference type="EMBL" id="JACKWZ010000024">
    <property type="protein sequence ID" value="KAF9421481.1"/>
    <property type="molecule type" value="Genomic_DNA"/>
</dbReference>
<comment type="caution">
    <text evidence="1">The sequence shown here is derived from an EMBL/GenBank/DDBJ whole genome shotgun (WGS) entry which is preliminary data.</text>
</comment>
<dbReference type="Proteomes" id="UP000648187">
    <property type="component" value="Unassembled WGS sequence"/>
</dbReference>
<evidence type="ECO:0000313" key="1">
    <source>
        <dbReference type="EMBL" id="KAF9421481.1"/>
    </source>
</evidence>
<reference evidence="1" key="1">
    <citation type="submission" date="2020-08" db="EMBL/GenBank/DDBJ databases">
        <title>Spodoptera exigua strain:BAW_Kor-Di-RS1 Genome sequencing and assembly.</title>
        <authorList>
            <person name="Kim J."/>
            <person name="Nam H.Y."/>
            <person name="Kwon M."/>
            <person name="Choi J.H."/>
            <person name="Cho S.R."/>
            <person name="Kim G.-H."/>
        </authorList>
    </citation>
    <scope>NUCLEOTIDE SEQUENCE</scope>
    <source>
        <strain evidence="1">BAW_Kor-Di-RS1</strain>
        <tissue evidence="1">Whole-body</tissue>
    </source>
</reference>
<keyword evidence="2" id="KW-1185">Reference proteome</keyword>
<name>A0A835GQZ6_SPOEX</name>
<accession>A0A835GQZ6</accession>
<evidence type="ECO:0000313" key="2">
    <source>
        <dbReference type="Proteomes" id="UP000648187"/>
    </source>
</evidence>
<organism evidence="1 2">
    <name type="scientific">Spodoptera exigua</name>
    <name type="common">Beet armyworm</name>
    <name type="synonym">Noctua fulgens</name>
    <dbReference type="NCBI Taxonomy" id="7107"/>
    <lineage>
        <taxon>Eukaryota</taxon>
        <taxon>Metazoa</taxon>
        <taxon>Ecdysozoa</taxon>
        <taxon>Arthropoda</taxon>
        <taxon>Hexapoda</taxon>
        <taxon>Insecta</taxon>
        <taxon>Pterygota</taxon>
        <taxon>Neoptera</taxon>
        <taxon>Endopterygota</taxon>
        <taxon>Lepidoptera</taxon>
        <taxon>Glossata</taxon>
        <taxon>Ditrysia</taxon>
        <taxon>Noctuoidea</taxon>
        <taxon>Noctuidae</taxon>
        <taxon>Amphipyrinae</taxon>
        <taxon>Spodoptera</taxon>
    </lineage>
</organism>
<gene>
    <name evidence="1" type="ORF">HW555_002696</name>
</gene>
<dbReference type="AlphaFoldDB" id="A0A835GQZ6"/>
<sequence length="62" mass="7353">MRCQEREIDCKSKNSWSRPHWEQNLHFVGDVTRIPAFKIALLKYIKIEDKVNERALTGLLLL</sequence>
<protein>
    <submittedName>
        <fullName evidence="1">Uncharacterized protein</fullName>
    </submittedName>
</protein>
<proteinExistence type="predicted"/>